<evidence type="ECO:0000256" key="1">
    <source>
        <dbReference type="SAM" id="MobiDB-lite"/>
    </source>
</evidence>
<sequence length="255" mass="27558">MVRPRDDTHRVVAEQLVADLDVRLHGIARLRSGFPAAVAYGGERESRRAWLHRERAAWRAVQEQLADVCLEFAIRTGGLDEAFGDTEWPAPPTAGTPGGTCPYCACPVERRTHRLPALSRDRDRLVCWGCDVLYEGPSGHDPLVVDGPFDVRAGGTASYRIAPDSAPRLDAVRFGIVRVPWGLDVAASPSPPPHRTGGEGPGRDWDLRVGDGPPGLYALVMTAVAAGEVFLAKRPIDVRPSHEPDGLPRVEEGGS</sequence>
<accession>A0ABY7P2K5</accession>
<organism evidence="2 3">
    <name type="scientific">Streptomyces camelliae</name>
    <dbReference type="NCBI Taxonomy" id="3004093"/>
    <lineage>
        <taxon>Bacteria</taxon>
        <taxon>Bacillati</taxon>
        <taxon>Actinomycetota</taxon>
        <taxon>Actinomycetes</taxon>
        <taxon>Kitasatosporales</taxon>
        <taxon>Streptomycetaceae</taxon>
        <taxon>Streptomyces</taxon>
    </lineage>
</organism>
<dbReference type="RefSeq" id="WP_270082406.1">
    <property type="nucleotide sequence ID" value="NZ_CP115300.1"/>
</dbReference>
<name>A0ABY7P2K5_9ACTN</name>
<proteinExistence type="predicted"/>
<dbReference type="EMBL" id="CP115300">
    <property type="protein sequence ID" value="WBO64748.1"/>
    <property type="molecule type" value="Genomic_DNA"/>
</dbReference>
<reference evidence="2 3" key="1">
    <citation type="submission" date="2022-12" db="EMBL/GenBank/DDBJ databases">
        <authorList>
            <person name="Mo P."/>
        </authorList>
    </citation>
    <scope>NUCLEOTIDE SEQUENCE [LARGE SCALE GENOMIC DNA]</scope>
    <source>
        <strain evidence="2 3">HUAS 2-6</strain>
    </source>
</reference>
<keyword evidence="3" id="KW-1185">Reference proteome</keyword>
<gene>
    <name evidence="2" type="ORF">O1G22_18845</name>
</gene>
<protein>
    <submittedName>
        <fullName evidence="2">Uncharacterized protein</fullName>
    </submittedName>
</protein>
<evidence type="ECO:0000313" key="3">
    <source>
        <dbReference type="Proteomes" id="UP001212326"/>
    </source>
</evidence>
<evidence type="ECO:0000313" key="2">
    <source>
        <dbReference type="EMBL" id="WBO64748.1"/>
    </source>
</evidence>
<dbReference type="Proteomes" id="UP001212326">
    <property type="component" value="Chromosome"/>
</dbReference>
<feature type="region of interest" description="Disordered" evidence="1">
    <location>
        <begin position="185"/>
        <end position="208"/>
    </location>
</feature>